<evidence type="ECO:0000313" key="2">
    <source>
        <dbReference type="Proteomes" id="UP000050280"/>
    </source>
</evidence>
<name>A0A0N8H3Q0_9FLAO</name>
<gene>
    <name evidence="1" type="ORF">I595_2452</name>
</gene>
<dbReference type="AlphaFoldDB" id="A0A0N8H3Q0"/>
<organism evidence="1 2">
    <name type="scientific">Croceitalea dokdonensis DOKDO 023</name>
    <dbReference type="NCBI Taxonomy" id="1300341"/>
    <lineage>
        <taxon>Bacteria</taxon>
        <taxon>Pseudomonadati</taxon>
        <taxon>Bacteroidota</taxon>
        <taxon>Flavobacteriia</taxon>
        <taxon>Flavobacteriales</taxon>
        <taxon>Flavobacteriaceae</taxon>
        <taxon>Croceitalea</taxon>
    </lineage>
</organism>
<sequence length="51" mass="5981">MSRLRVLLFGRTKIRCSSGEPTPSKSTPCDLFLHPIPHYQQWQYINNTYKA</sequence>
<dbReference type="Proteomes" id="UP000050280">
    <property type="component" value="Unassembled WGS sequence"/>
</dbReference>
<keyword evidence="2" id="KW-1185">Reference proteome</keyword>
<evidence type="ECO:0000313" key="1">
    <source>
        <dbReference type="EMBL" id="KPM31188.1"/>
    </source>
</evidence>
<accession>A0A0N8H3Q0</accession>
<proteinExistence type="predicted"/>
<dbReference type="EMBL" id="LDJX01000005">
    <property type="protein sequence ID" value="KPM31188.1"/>
    <property type="molecule type" value="Genomic_DNA"/>
</dbReference>
<reference evidence="1 2" key="1">
    <citation type="submission" date="2015-09" db="EMBL/GenBank/DDBJ databases">
        <title>Genome sequence of the marine flavobacterium Croceitalea dokdonensis DOKDO 023 that contains proton- and sodium-pumping rhodopsins.</title>
        <authorList>
            <person name="Kwon S.-K."/>
            <person name="Lee H.K."/>
            <person name="Kwak M.-J."/>
            <person name="Kim J.F."/>
        </authorList>
    </citation>
    <scope>NUCLEOTIDE SEQUENCE [LARGE SCALE GENOMIC DNA]</scope>
    <source>
        <strain evidence="1 2">DOKDO 023</strain>
    </source>
</reference>
<protein>
    <submittedName>
        <fullName evidence="1">Uncharacterized protein</fullName>
    </submittedName>
</protein>
<comment type="caution">
    <text evidence="1">The sequence shown here is derived from an EMBL/GenBank/DDBJ whole genome shotgun (WGS) entry which is preliminary data.</text>
</comment>